<feature type="compositionally biased region" description="Pro residues" evidence="1">
    <location>
        <begin position="1"/>
        <end position="17"/>
    </location>
</feature>
<organism evidence="2 3">
    <name type="scientific">Aquipuribacter hungaricus</name>
    <dbReference type="NCBI Taxonomy" id="545624"/>
    <lineage>
        <taxon>Bacteria</taxon>
        <taxon>Bacillati</taxon>
        <taxon>Actinomycetota</taxon>
        <taxon>Actinomycetes</taxon>
        <taxon>Micrococcales</taxon>
        <taxon>Intrasporangiaceae</taxon>
        <taxon>Aquipuribacter</taxon>
    </lineage>
</organism>
<feature type="region of interest" description="Disordered" evidence="1">
    <location>
        <begin position="56"/>
        <end position="77"/>
    </location>
</feature>
<dbReference type="EMBL" id="JBHRWW010000009">
    <property type="protein sequence ID" value="MFC3689387.1"/>
    <property type="molecule type" value="Genomic_DNA"/>
</dbReference>
<name>A0ABV7WIZ8_9MICO</name>
<gene>
    <name evidence="2" type="ORF">ACFOLH_13640</name>
</gene>
<reference evidence="3" key="1">
    <citation type="journal article" date="2019" name="Int. J. Syst. Evol. Microbiol.">
        <title>The Global Catalogue of Microorganisms (GCM) 10K type strain sequencing project: providing services to taxonomists for standard genome sequencing and annotation.</title>
        <authorList>
            <consortium name="The Broad Institute Genomics Platform"/>
            <consortium name="The Broad Institute Genome Sequencing Center for Infectious Disease"/>
            <person name="Wu L."/>
            <person name="Ma J."/>
        </authorList>
    </citation>
    <scope>NUCLEOTIDE SEQUENCE [LARGE SCALE GENOMIC DNA]</scope>
    <source>
        <strain evidence="3">NCAIM B.02333</strain>
    </source>
</reference>
<accession>A0ABV7WIZ8</accession>
<sequence>MDSSRPQPPPVRVPRPRSPSDPRRPGSPRARRGPAAASLLVGALLLTAAPAHGGRLPGPVAPAPGPSAAPGPPEALAPGAPEQVACLVVGTSRAGRAWLPRARVLVPGLDVLAVRTATPHARVSTEAGLVQVQRTSRHGGGRVVRLEVAVRGPEHRGTWRSVVCEVVVAPPADGRAAPDGGAHGARRLVRAD</sequence>
<comment type="caution">
    <text evidence="2">The sequence shown here is derived from an EMBL/GenBank/DDBJ whole genome shotgun (WGS) entry which is preliminary data.</text>
</comment>
<feature type="region of interest" description="Disordered" evidence="1">
    <location>
        <begin position="173"/>
        <end position="192"/>
    </location>
</feature>
<feature type="region of interest" description="Disordered" evidence="1">
    <location>
        <begin position="1"/>
        <end position="36"/>
    </location>
</feature>
<keyword evidence="3" id="KW-1185">Reference proteome</keyword>
<evidence type="ECO:0000313" key="2">
    <source>
        <dbReference type="EMBL" id="MFC3689387.1"/>
    </source>
</evidence>
<protein>
    <recommendedName>
        <fullName evidence="4">Ig-like domain-containing protein</fullName>
    </recommendedName>
</protein>
<evidence type="ECO:0000256" key="1">
    <source>
        <dbReference type="SAM" id="MobiDB-lite"/>
    </source>
</evidence>
<proteinExistence type="predicted"/>
<dbReference type="Proteomes" id="UP001595685">
    <property type="component" value="Unassembled WGS sequence"/>
</dbReference>
<feature type="compositionally biased region" description="Pro residues" evidence="1">
    <location>
        <begin position="59"/>
        <end position="75"/>
    </location>
</feature>
<evidence type="ECO:0000313" key="3">
    <source>
        <dbReference type="Proteomes" id="UP001595685"/>
    </source>
</evidence>
<dbReference type="RefSeq" id="WP_376985600.1">
    <property type="nucleotide sequence ID" value="NZ_JBHRWW010000009.1"/>
</dbReference>
<evidence type="ECO:0008006" key="4">
    <source>
        <dbReference type="Google" id="ProtNLM"/>
    </source>
</evidence>